<keyword evidence="2" id="KW-1185">Reference proteome</keyword>
<dbReference type="RefSeq" id="WP_061532424.1">
    <property type="nucleotide sequence ID" value="NZ_CP013233.1"/>
</dbReference>
<proteinExistence type="predicted"/>
<dbReference type="PATRIC" id="fig|279058.17.peg.974"/>
<dbReference type="Proteomes" id="UP000071778">
    <property type="component" value="Chromosome"/>
</dbReference>
<dbReference type="EMBL" id="CP013235">
    <property type="protein sequence ID" value="AMP08703.1"/>
    <property type="molecule type" value="Genomic_DNA"/>
</dbReference>
<evidence type="ECO:0000313" key="1">
    <source>
        <dbReference type="EMBL" id="AMP08703.1"/>
    </source>
</evidence>
<reference evidence="1 2" key="1">
    <citation type="submission" date="2015-11" db="EMBL/GenBank/DDBJ databases">
        <title>Exploring the genomic traits of fungus-feeding bacterial genus Collimonas.</title>
        <authorList>
            <person name="Song C."/>
            <person name="Schmidt R."/>
            <person name="de Jager V."/>
            <person name="Krzyzanowska D."/>
            <person name="Jongedijk E."/>
            <person name="Cankar K."/>
            <person name="Beekwilder J."/>
            <person name="van Veen A."/>
            <person name="de Boer W."/>
            <person name="van Veen J.A."/>
            <person name="Garbeva P."/>
        </authorList>
    </citation>
    <scope>NUCLEOTIDE SEQUENCE [LARGE SCALE GENOMIC DNA]</scope>
    <source>
        <strain evidence="1 2">Ter282</strain>
    </source>
</reference>
<evidence type="ECO:0000313" key="2">
    <source>
        <dbReference type="Proteomes" id="UP000071778"/>
    </source>
</evidence>
<gene>
    <name evidence="1" type="ORF">CAter282_0903</name>
</gene>
<accession>A0A127QF57</accession>
<dbReference type="AlphaFoldDB" id="A0A127QF57"/>
<sequence length="89" mass="9942">MTRKDASPNGKIWAEVSLHVPDPARVNGIYNRFLRVKKVQFASIPVLPDLQYWKNLSLISLIAGISAGRRSRVVMNGNDLFCSDGVERS</sequence>
<organism evidence="1 2">
    <name type="scientific">Collimonas arenae</name>
    <dbReference type="NCBI Taxonomy" id="279058"/>
    <lineage>
        <taxon>Bacteria</taxon>
        <taxon>Pseudomonadati</taxon>
        <taxon>Pseudomonadota</taxon>
        <taxon>Betaproteobacteria</taxon>
        <taxon>Burkholderiales</taxon>
        <taxon>Oxalobacteraceae</taxon>
        <taxon>Collimonas</taxon>
    </lineage>
</organism>
<protein>
    <submittedName>
        <fullName evidence="1">Uncharacterized protein</fullName>
    </submittedName>
</protein>
<name>A0A127QF57_9BURK</name>